<dbReference type="InterPro" id="IPR010987">
    <property type="entry name" value="Glutathione-S-Trfase_C-like"/>
</dbReference>
<evidence type="ECO:0000259" key="2">
    <source>
        <dbReference type="PROSITE" id="PS50404"/>
    </source>
</evidence>
<evidence type="ECO:0000256" key="1">
    <source>
        <dbReference type="ARBA" id="ARBA00010007"/>
    </source>
</evidence>
<dbReference type="Gene3D" id="3.40.30.10">
    <property type="entry name" value="Glutaredoxin"/>
    <property type="match status" value="1"/>
</dbReference>
<dbReference type="PROSITE" id="PS50404">
    <property type="entry name" value="GST_NTER"/>
    <property type="match status" value="1"/>
</dbReference>
<gene>
    <name evidence="4" type="ORF">WJX72_000892</name>
</gene>
<protein>
    <recommendedName>
        <fullName evidence="6">Maleylacetoacetate isomerase</fullName>
    </recommendedName>
</protein>
<dbReference type="InterPro" id="IPR036249">
    <property type="entry name" value="Thioredoxin-like_sf"/>
</dbReference>
<sequence>MATAGLKLYDWCTSSCSFRVRCALHLKGLQFDSISMPADKRKSGEYAKANPQSLIPLLVDGERKLSQSLAIMEYLEEAYQGTPLLPKDVDGRARVRSISLFLCCEIQPLQNTRLASYAALDPAFDFGRWSKHWTARQMVNLEALLSAPGTGKFCHGDSPSVADCCLVPQVWNALSPRLNLDLSNMPNTRRVYDNCLKLPAIQQAMPERQADYLPIKPL</sequence>
<dbReference type="GO" id="GO:0006749">
    <property type="term" value="P:glutathione metabolic process"/>
    <property type="evidence" value="ECO:0007669"/>
    <property type="project" value="TreeGrafter"/>
</dbReference>
<accession>A0AAW1QP22</accession>
<evidence type="ECO:0000259" key="3">
    <source>
        <dbReference type="PROSITE" id="PS50405"/>
    </source>
</evidence>
<name>A0AAW1QP22_9CHLO</name>
<proteinExistence type="inferred from homology"/>
<evidence type="ECO:0000313" key="5">
    <source>
        <dbReference type="Proteomes" id="UP001489004"/>
    </source>
</evidence>
<dbReference type="SFLD" id="SFLDS00019">
    <property type="entry name" value="Glutathione_Transferase_(cytos"/>
    <property type="match status" value="1"/>
</dbReference>
<dbReference type="SUPFAM" id="SSF47616">
    <property type="entry name" value="GST C-terminal domain-like"/>
    <property type="match status" value="1"/>
</dbReference>
<dbReference type="AlphaFoldDB" id="A0AAW1QP22"/>
<dbReference type="SUPFAM" id="SSF52833">
    <property type="entry name" value="Thioredoxin-like"/>
    <property type="match status" value="1"/>
</dbReference>
<dbReference type="Proteomes" id="UP001489004">
    <property type="component" value="Unassembled WGS sequence"/>
</dbReference>
<evidence type="ECO:0008006" key="6">
    <source>
        <dbReference type="Google" id="ProtNLM"/>
    </source>
</evidence>
<dbReference type="PROSITE" id="PS50405">
    <property type="entry name" value="GST_CTER"/>
    <property type="match status" value="1"/>
</dbReference>
<dbReference type="InterPro" id="IPR040079">
    <property type="entry name" value="Glutathione_S-Trfase"/>
</dbReference>
<feature type="domain" description="GST C-terminal" evidence="3">
    <location>
        <begin position="88"/>
        <end position="218"/>
    </location>
</feature>
<feature type="domain" description="GST N-terminal" evidence="2">
    <location>
        <begin position="4"/>
        <end position="83"/>
    </location>
</feature>
<dbReference type="EMBL" id="JALJOR010000002">
    <property type="protein sequence ID" value="KAK9823182.1"/>
    <property type="molecule type" value="Genomic_DNA"/>
</dbReference>
<dbReference type="InterPro" id="IPR036282">
    <property type="entry name" value="Glutathione-S-Trfase_C_sf"/>
</dbReference>
<dbReference type="GO" id="GO:0006559">
    <property type="term" value="P:L-phenylalanine catabolic process"/>
    <property type="evidence" value="ECO:0007669"/>
    <property type="project" value="TreeGrafter"/>
</dbReference>
<organism evidence="4 5">
    <name type="scientific">[Myrmecia] bisecta</name>
    <dbReference type="NCBI Taxonomy" id="41462"/>
    <lineage>
        <taxon>Eukaryota</taxon>
        <taxon>Viridiplantae</taxon>
        <taxon>Chlorophyta</taxon>
        <taxon>core chlorophytes</taxon>
        <taxon>Trebouxiophyceae</taxon>
        <taxon>Trebouxiales</taxon>
        <taxon>Trebouxiaceae</taxon>
        <taxon>Myrmecia</taxon>
    </lineage>
</organism>
<dbReference type="NCBIfam" id="TIGR01262">
    <property type="entry name" value="maiA"/>
    <property type="match status" value="1"/>
</dbReference>
<dbReference type="SFLD" id="SFLDG00358">
    <property type="entry name" value="Main_(cytGST)"/>
    <property type="match status" value="1"/>
</dbReference>
<reference evidence="4 5" key="1">
    <citation type="journal article" date="2024" name="Nat. Commun.">
        <title>Phylogenomics reveals the evolutionary origins of lichenization in chlorophyte algae.</title>
        <authorList>
            <person name="Puginier C."/>
            <person name="Libourel C."/>
            <person name="Otte J."/>
            <person name="Skaloud P."/>
            <person name="Haon M."/>
            <person name="Grisel S."/>
            <person name="Petersen M."/>
            <person name="Berrin J.G."/>
            <person name="Delaux P.M."/>
            <person name="Dal Grande F."/>
            <person name="Keller J."/>
        </authorList>
    </citation>
    <scope>NUCLEOTIDE SEQUENCE [LARGE SCALE GENOMIC DNA]</scope>
    <source>
        <strain evidence="4 5">SAG 2043</strain>
    </source>
</reference>
<dbReference type="GO" id="GO:0005737">
    <property type="term" value="C:cytoplasm"/>
    <property type="evidence" value="ECO:0007669"/>
    <property type="project" value="InterPro"/>
</dbReference>
<comment type="caution">
    <text evidence="4">The sequence shown here is derived from an EMBL/GenBank/DDBJ whole genome shotgun (WGS) entry which is preliminary data.</text>
</comment>
<dbReference type="GO" id="GO:0016034">
    <property type="term" value="F:maleylacetoacetate isomerase activity"/>
    <property type="evidence" value="ECO:0007669"/>
    <property type="project" value="TreeGrafter"/>
</dbReference>
<dbReference type="InterPro" id="IPR004045">
    <property type="entry name" value="Glutathione_S-Trfase_N"/>
</dbReference>
<dbReference type="GO" id="GO:0004364">
    <property type="term" value="F:glutathione transferase activity"/>
    <property type="evidence" value="ECO:0007669"/>
    <property type="project" value="TreeGrafter"/>
</dbReference>
<keyword evidence="5" id="KW-1185">Reference proteome</keyword>
<comment type="similarity">
    <text evidence="1">Belongs to the GST superfamily. Zeta family.</text>
</comment>
<dbReference type="Pfam" id="PF13417">
    <property type="entry name" value="GST_N_3"/>
    <property type="match status" value="1"/>
</dbReference>
<dbReference type="InterPro" id="IPR005955">
    <property type="entry name" value="GST_Zeta"/>
</dbReference>
<dbReference type="PANTHER" id="PTHR42673">
    <property type="entry name" value="MALEYLACETOACETATE ISOMERASE"/>
    <property type="match status" value="1"/>
</dbReference>
<evidence type="ECO:0000313" key="4">
    <source>
        <dbReference type="EMBL" id="KAK9823182.1"/>
    </source>
</evidence>
<dbReference type="PANTHER" id="PTHR42673:SF4">
    <property type="entry name" value="MALEYLACETOACETATE ISOMERASE"/>
    <property type="match status" value="1"/>
</dbReference>
<dbReference type="Gene3D" id="1.20.1050.10">
    <property type="match status" value="1"/>
</dbReference>